<evidence type="ECO:0000256" key="5">
    <source>
        <dbReference type="ARBA" id="ARBA00022692"/>
    </source>
</evidence>
<keyword evidence="6" id="KW-0479">Metal-binding</keyword>
<reference evidence="14" key="2">
    <citation type="submission" date="2025-09" db="UniProtKB">
        <authorList>
            <consortium name="Ensembl"/>
        </authorList>
    </citation>
    <scope>IDENTIFICATION</scope>
</reference>
<dbReference type="SMART" id="SM00184">
    <property type="entry name" value="RING"/>
    <property type="match status" value="1"/>
</dbReference>
<sequence>MSAASKERRPESPRSTVWGAASYSECAICLQAYEPGKALKLLSCSHAYHRKCIDLWHCAQPGSKTCPLCLRSVTAVVLIHLGAHYCEQE</sequence>
<dbReference type="InterPro" id="IPR013083">
    <property type="entry name" value="Znf_RING/FYVE/PHD"/>
</dbReference>
<dbReference type="InterPro" id="IPR001841">
    <property type="entry name" value="Znf_RING"/>
</dbReference>
<dbReference type="AlphaFoldDB" id="A0A8C4TVL7"/>
<evidence type="ECO:0000256" key="12">
    <source>
        <dbReference type="PROSITE-ProRule" id="PRU00175"/>
    </source>
</evidence>
<evidence type="ECO:0000313" key="14">
    <source>
        <dbReference type="Ensembl" id="ENSFTIP00000003294.1"/>
    </source>
</evidence>
<evidence type="ECO:0000256" key="10">
    <source>
        <dbReference type="ARBA" id="ARBA00022989"/>
    </source>
</evidence>
<keyword evidence="9" id="KW-0862">Zinc</keyword>
<feature type="domain" description="RING-type" evidence="13">
    <location>
        <begin position="26"/>
        <end position="69"/>
    </location>
</feature>
<evidence type="ECO:0000313" key="15">
    <source>
        <dbReference type="Proteomes" id="UP000694562"/>
    </source>
</evidence>
<dbReference type="GO" id="GO:0061630">
    <property type="term" value="F:ubiquitin protein ligase activity"/>
    <property type="evidence" value="ECO:0007669"/>
    <property type="project" value="UniProtKB-EC"/>
</dbReference>
<comment type="subcellular location">
    <subcellularLocation>
        <location evidence="2">Membrane</location>
        <topology evidence="2">Multi-pass membrane protein</topology>
    </subcellularLocation>
</comment>
<dbReference type="GO" id="GO:0008270">
    <property type="term" value="F:zinc ion binding"/>
    <property type="evidence" value="ECO:0007669"/>
    <property type="project" value="UniProtKB-KW"/>
</dbReference>
<name>A0A8C4TVL7_FALTI</name>
<dbReference type="EC" id="2.3.2.27" evidence="3"/>
<evidence type="ECO:0000256" key="9">
    <source>
        <dbReference type="ARBA" id="ARBA00022833"/>
    </source>
</evidence>
<dbReference type="Gene3D" id="3.30.40.10">
    <property type="entry name" value="Zinc/RING finger domain, C3HC4 (zinc finger)"/>
    <property type="match status" value="1"/>
</dbReference>
<reference evidence="14" key="1">
    <citation type="submission" date="2025-08" db="UniProtKB">
        <authorList>
            <consortium name="Ensembl"/>
        </authorList>
    </citation>
    <scope>IDENTIFICATION</scope>
</reference>
<dbReference type="OMA" id="AASYSEC"/>
<keyword evidence="11" id="KW-0472">Membrane</keyword>
<evidence type="ECO:0000256" key="6">
    <source>
        <dbReference type="ARBA" id="ARBA00022723"/>
    </source>
</evidence>
<dbReference type="GO" id="GO:0016020">
    <property type="term" value="C:membrane"/>
    <property type="evidence" value="ECO:0007669"/>
    <property type="project" value="UniProtKB-SubCell"/>
</dbReference>
<evidence type="ECO:0000259" key="13">
    <source>
        <dbReference type="PROSITE" id="PS50089"/>
    </source>
</evidence>
<dbReference type="OrthoDB" id="8062037at2759"/>
<evidence type="ECO:0000256" key="11">
    <source>
        <dbReference type="ARBA" id="ARBA00023136"/>
    </source>
</evidence>
<dbReference type="SUPFAM" id="SSF57850">
    <property type="entry name" value="RING/U-box"/>
    <property type="match status" value="1"/>
</dbReference>
<dbReference type="Ensembl" id="ENSFTIT00000003443.1">
    <property type="protein sequence ID" value="ENSFTIP00000003294.1"/>
    <property type="gene ID" value="ENSFTIG00000002271.1"/>
</dbReference>
<dbReference type="GO" id="GO:0006511">
    <property type="term" value="P:ubiquitin-dependent protein catabolic process"/>
    <property type="evidence" value="ECO:0007669"/>
    <property type="project" value="TreeGrafter"/>
</dbReference>
<dbReference type="Proteomes" id="UP000694562">
    <property type="component" value="Unplaced"/>
</dbReference>
<comment type="catalytic activity">
    <reaction evidence="1">
        <text>S-ubiquitinyl-[E2 ubiquitin-conjugating enzyme]-L-cysteine + [acceptor protein]-L-lysine = [E2 ubiquitin-conjugating enzyme]-L-cysteine + N(6)-ubiquitinyl-[acceptor protein]-L-lysine.</text>
        <dbReference type="EC" id="2.3.2.27"/>
    </reaction>
</comment>
<keyword evidence="7 12" id="KW-0863">Zinc-finger</keyword>
<evidence type="ECO:0000256" key="7">
    <source>
        <dbReference type="ARBA" id="ARBA00022771"/>
    </source>
</evidence>
<dbReference type="PANTHER" id="PTHR45977:SF13">
    <property type="entry name" value="GB|AAF27103.1"/>
    <property type="match status" value="1"/>
</dbReference>
<dbReference type="PROSITE" id="PS50089">
    <property type="entry name" value="ZF_RING_2"/>
    <property type="match status" value="1"/>
</dbReference>
<dbReference type="PANTHER" id="PTHR45977">
    <property type="entry name" value="TARGET OF ERK KINASE MPK-1"/>
    <property type="match status" value="1"/>
</dbReference>
<keyword evidence="8" id="KW-0833">Ubl conjugation pathway</keyword>
<keyword evidence="5" id="KW-0812">Transmembrane</keyword>
<keyword evidence="4" id="KW-0808">Transferase</keyword>
<evidence type="ECO:0000256" key="2">
    <source>
        <dbReference type="ARBA" id="ARBA00004141"/>
    </source>
</evidence>
<keyword evidence="10" id="KW-1133">Transmembrane helix</keyword>
<evidence type="ECO:0000256" key="4">
    <source>
        <dbReference type="ARBA" id="ARBA00022679"/>
    </source>
</evidence>
<keyword evidence="15" id="KW-1185">Reference proteome</keyword>
<dbReference type="GO" id="GO:0016567">
    <property type="term" value="P:protein ubiquitination"/>
    <property type="evidence" value="ECO:0007669"/>
    <property type="project" value="TreeGrafter"/>
</dbReference>
<evidence type="ECO:0000256" key="3">
    <source>
        <dbReference type="ARBA" id="ARBA00012483"/>
    </source>
</evidence>
<dbReference type="Pfam" id="PF17123">
    <property type="entry name" value="zf-RING_11"/>
    <property type="match status" value="1"/>
</dbReference>
<organism evidence="14 15">
    <name type="scientific">Falco tinnunculus</name>
    <name type="common">Common kestrel</name>
    <dbReference type="NCBI Taxonomy" id="100819"/>
    <lineage>
        <taxon>Eukaryota</taxon>
        <taxon>Metazoa</taxon>
        <taxon>Chordata</taxon>
        <taxon>Craniata</taxon>
        <taxon>Vertebrata</taxon>
        <taxon>Euteleostomi</taxon>
        <taxon>Archelosauria</taxon>
        <taxon>Archosauria</taxon>
        <taxon>Dinosauria</taxon>
        <taxon>Saurischia</taxon>
        <taxon>Theropoda</taxon>
        <taxon>Coelurosauria</taxon>
        <taxon>Aves</taxon>
        <taxon>Neognathae</taxon>
        <taxon>Neoaves</taxon>
        <taxon>Telluraves</taxon>
        <taxon>Australaves</taxon>
        <taxon>Falconiformes</taxon>
        <taxon>Falconidae</taxon>
        <taxon>Falco</taxon>
    </lineage>
</organism>
<accession>A0A8C4TVL7</accession>
<evidence type="ECO:0000256" key="1">
    <source>
        <dbReference type="ARBA" id="ARBA00000900"/>
    </source>
</evidence>
<protein>
    <recommendedName>
        <fullName evidence="3">RING-type E3 ubiquitin transferase</fullName>
        <ecNumber evidence="3">2.3.2.27</ecNumber>
    </recommendedName>
</protein>
<proteinExistence type="predicted"/>
<evidence type="ECO:0000256" key="8">
    <source>
        <dbReference type="ARBA" id="ARBA00022786"/>
    </source>
</evidence>